<dbReference type="Proteomes" id="UP001342826">
    <property type="component" value="Unassembled WGS sequence"/>
</dbReference>
<keyword evidence="1" id="KW-1133">Transmembrane helix</keyword>
<feature type="transmembrane region" description="Helical" evidence="1">
    <location>
        <begin position="60"/>
        <end position="78"/>
    </location>
</feature>
<organism evidence="2 3">
    <name type="scientific">Metabacillus fastidiosus</name>
    <dbReference type="NCBI Taxonomy" id="1458"/>
    <lineage>
        <taxon>Bacteria</taxon>
        <taxon>Bacillati</taxon>
        <taxon>Bacillota</taxon>
        <taxon>Bacilli</taxon>
        <taxon>Bacillales</taxon>
        <taxon>Bacillaceae</taxon>
        <taxon>Metabacillus</taxon>
    </lineage>
</organism>
<feature type="transmembrane region" description="Helical" evidence="1">
    <location>
        <begin position="6"/>
        <end position="24"/>
    </location>
</feature>
<accession>A0ABU6NXJ3</accession>
<evidence type="ECO:0000256" key="1">
    <source>
        <dbReference type="SAM" id="Phobius"/>
    </source>
</evidence>
<evidence type="ECO:0000313" key="3">
    <source>
        <dbReference type="Proteomes" id="UP001342826"/>
    </source>
</evidence>
<keyword evidence="3" id="KW-1185">Reference proteome</keyword>
<dbReference type="RefSeq" id="WP_328015200.1">
    <property type="nucleotide sequence ID" value="NZ_JARTFS010000006.1"/>
</dbReference>
<feature type="transmembrane region" description="Helical" evidence="1">
    <location>
        <begin position="123"/>
        <end position="141"/>
    </location>
</feature>
<sequence length="147" mass="16872">MFTRSFFIISCLYGIISGVVLALFLKLIEKITGDKVYTLLLNVDYIPFINRYHFSEIVEVIFHLIISILLTGILWIFICYRKITDRKDRILFCFAACLIIGALLYPTTAFSDRTPPLLSMSSLTYWLIGHMVYGLILGISLSKIKAY</sequence>
<dbReference type="EMBL" id="JARTFS010000006">
    <property type="protein sequence ID" value="MED4401834.1"/>
    <property type="molecule type" value="Genomic_DNA"/>
</dbReference>
<keyword evidence="1" id="KW-0812">Transmembrane</keyword>
<feature type="transmembrane region" description="Helical" evidence="1">
    <location>
        <begin position="90"/>
        <end position="111"/>
    </location>
</feature>
<protein>
    <submittedName>
        <fullName evidence="2">Uncharacterized protein</fullName>
    </submittedName>
</protein>
<evidence type="ECO:0000313" key="2">
    <source>
        <dbReference type="EMBL" id="MED4401834.1"/>
    </source>
</evidence>
<comment type="caution">
    <text evidence="2">The sequence shown here is derived from an EMBL/GenBank/DDBJ whole genome shotgun (WGS) entry which is preliminary data.</text>
</comment>
<gene>
    <name evidence="2" type="ORF">P9271_10940</name>
</gene>
<keyword evidence="1" id="KW-0472">Membrane</keyword>
<proteinExistence type="predicted"/>
<name>A0ABU6NXJ3_9BACI</name>
<reference evidence="2 3" key="1">
    <citation type="submission" date="2023-03" db="EMBL/GenBank/DDBJ databases">
        <title>Bacillus Genome Sequencing.</title>
        <authorList>
            <person name="Dunlap C."/>
        </authorList>
    </citation>
    <scope>NUCLEOTIDE SEQUENCE [LARGE SCALE GENOMIC DNA]</scope>
    <source>
        <strain evidence="2 3">NRS-1717</strain>
    </source>
</reference>